<keyword evidence="7" id="KW-0325">Glycoprotein</keyword>
<dbReference type="Gene3D" id="2.60.40.420">
    <property type="entry name" value="Cupredoxins - blue copper proteins"/>
    <property type="match status" value="3"/>
</dbReference>
<dbReference type="Pfam" id="PF07731">
    <property type="entry name" value="Cu-oxidase_2"/>
    <property type="match status" value="1"/>
</dbReference>
<evidence type="ECO:0000313" key="11">
    <source>
        <dbReference type="EMBL" id="KAH6651959.1"/>
    </source>
</evidence>
<evidence type="ECO:0000313" key="12">
    <source>
        <dbReference type="Proteomes" id="UP000758603"/>
    </source>
</evidence>
<dbReference type="InterPro" id="IPR008972">
    <property type="entry name" value="Cupredoxin"/>
</dbReference>
<keyword evidence="5" id="KW-0560">Oxidoreductase</keyword>
<dbReference type="RefSeq" id="XP_045956237.1">
    <property type="nucleotide sequence ID" value="XM_046098158.1"/>
</dbReference>
<dbReference type="PROSITE" id="PS00080">
    <property type="entry name" value="MULTICOPPER_OXIDASE2"/>
    <property type="match status" value="1"/>
</dbReference>
<dbReference type="Proteomes" id="UP000758603">
    <property type="component" value="Unassembled WGS sequence"/>
</dbReference>
<dbReference type="PANTHER" id="PTHR11709:SF488">
    <property type="entry name" value="LACCASE-RELATED"/>
    <property type="match status" value="1"/>
</dbReference>
<keyword evidence="2" id="KW-0479">Metal-binding</keyword>
<dbReference type="CDD" id="cd13850">
    <property type="entry name" value="CuRO_1_Abr2_like"/>
    <property type="match status" value="1"/>
</dbReference>
<organism evidence="11 12">
    <name type="scientific">Truncatella angustata</name>
    <dbReference type="NCBI Taxonomy" id="152316"/>
    <lineage>
        <taxon>Eukaryota</taxon>
        <taxon>Fungi</taxon>
        <taxon>Dikarya</taxon>
        <taxon>Ascomycota</taxon>
        <taxon>Pezizomycotina</taxon>
        <taxon>Sordariomycetes</taxon>
        <taxon>Xylariomycetidae</taxon>
        <taxon>Amphisphaeriales</taxon>
        <taxon>Sporocadaceae</taxon>
        <taxon>Truncatella</taxon>
    </lineage>
</organism>
<feature type="domain" description="Plastocyanin-like" evidence="10">
    <location>
        <begin position="42"/>
        <end position="155"/>
    </location>
</feature>
<protein>
    <submittedName>
        <fullName evidence="11">Multicopper oxidase</fullName>
    </submittedName>
</protein>
<dbReference type="EMBL" id="JAGPXC010000006">
    <property type="protein sequence ID" value="KAH6651959.1"/>
    <property type="molecule type" value="Genomic_DNA"/>
</dbReference>
<dbReference type="InterPro" id="IPR045087">
    <property type="entry name" value="Cu-oxidase_fam"/>
</dbReference>
<dbReference type="InterPro" id="IPR002355">
    <property type="entry name" value="Cu_oxidase_Cu_BS"/>
</dbReference>
<dbReference type="FunFam" id="2.60.40.420:FF:000036">
    <property type="entry name" value="L-ascorbate oxidase"/>
    <property type="match status" value="1"/>
</dbReference>
<dbReference type="GO" id="GO:0005507">
    <property type="term" value="F:copper ion binding"/>
    <property type="evidence" value="ECO:0007669"/>
    <property type="project" value="InterPro"/>
</dbReference>
<dbReference type="InterPro" id="IPR001117">
    <property type="entry name" value="Cu-oxidase_2nd"/>
</dbReference>
<dbReference type="AlphaFoldDB" id="A0A9P8ZUS3"/>
<reference evidence="11" key="1">
    <citation type="journal article" date="2021" name="Nat. Commun.">
        <title>Genetic determinants of endophytism in the Arabidopsis root mycobiome.</title>
        <authorList>
            <person name="Mesny F."/>
            <person name="Miyauchi S."/>
            <person name="Thiergart T."/>
            <person name="Pickel B."/>
            <person name="Atanasova L."/>
            <person name="Karlsson M."/>
            <person name="Huettel B."/>
            <person name="Barry K.W."/>
            <person name="Haridas S."/>
            <person name="Chen C."/>
            <person name="Bauer D."/>
            <person name="Andreopoulos W."/>
            <person name="Pangilinan J."/>
            <person name="LaButti K."/>
            <person name="Riley R."/>
            <person name="Lipzen A."/>
            <person name="Clum A."/>
            <person name="Drula E."/>
            <person name="Henrissat B."/>
            <person name="Kohler A."/>
            <person name="Grigoriev I.V."/>
            <person name="Martin F.M."/>
            <person name="Hacquard S."/>
        </authorList>
    </citation>
    <scope>NUCLEOTIDE SEQUENCE</scope>
    <source>
        <strain evidence="11">MPI-SDFR-AT-0073</strain>
    </source>
</reference>
<feature type="domain" description="Plastocyanin-like" evidence="9">
    <location>
        <begin position="476"/>
        <end position="596"/>
    </location>
</feature>
<evidence type="ECO:0000256" key="7">
    <source>
        <dbReference type="ARBA" id="ARBA00023180"/>
    </source>
</evidence>
<accession>A0A9P8ZUS3</accession>
<dbReference type="SUPFAM" id="SSF49503">
    <property type="entry name" value="Cupredoxins"/>
    <property type="match status" value="3"/>
</dbReference>
<comment type="similarity">
    <text evidence="1">Belongs to the multicopper oxidase family.</text>
</comment>
<evidence type="ECO:0000256" key="4">
    <source>
        <dbReference type="ARBA" id="ARBA00022737"/>
    </source>
</evidence>
<dbReference type="InterPro" id="IPR011707">
    <property type="entry name" value="Cu-oxidase-like_N"/>
</dbReference>
<evidence type="ECO:0000256" key="5">
    <source>
        <dbReference type="ARBA" id="ARBA00023002"/>
    </source>
</evidence>
<dbReference type="InterPro" id="IPR033138">
    <property type="entry name" value="Cu_oxidase_CS"/>
</dbReference>
<dbReference type="Pfam" id="PF00394">
    <property type="entry name" value="Cu-oxidase"/>
    <property type="match status" value="1"/>
</dbReference>
<dbReference type="CDD" id="cd13898">
    <property type="entry name" value="CuRO_3_Abr2_like"/>
    <property type="match status" value="1"/>
</dbReference>
<evidence type="ECO:0000256" key="6">
    <source>
        <dbReference type="ARBA" id="ARBA00023008"/>
    </source>
</evidence>
<comment type="caution">
    <text evidence="11">The sequence shown here is derived from an EMBL/GenBank/DDBJ whole genome shotgun (WGS) entry which is preliminary data.</text>
</comment>
<sequence length="616" mass="68002">MGLFNVVKACISASPFLFSLTSAFPYSHKNFNNTRRFDIVLTWEKGAPDGYEREMFKVNGQFPGPLLEIEEGDNVEIMVKNDSPYNTTLHYHGIEMLDTPWSDGVPGLTQNHIQPGCGFLYKWRATQHGTFFYHSHSDSQINDGLYGPIVIHPKAGTVTPYSLITQDPASLHAIKEAEKHRIPMLLSDWRHIISDLEWDISKESRIEHICFDSIIVNGKGNVNCLTPEQMAPLTIPAQAGLLSLVNGSTLTDKACLPPRVLAAIAPPGSQAPNLDVIPHDLFYECTPTNAPADVVHIMKKKCDAEKWVMFDLIAAFGLHTVQVSIDELDLIIVAADGNYIEPITANSLLMTNGQRYTVLAQLDKPKKYTLRISGVSAPQILFGTSIIDFQVEGEGQDTTASIPFINERGVNLTADVAYFDGTTGVVPYPASPIPQDVDATYKVQMTIDGSINLWAFNVTHRPEDLDDVQPLLFSPVAGLQDNHTITVPSETSWVDYVIQVGPGQPPHPVHIHGRHFYVVGEGTGHFNWSSTAEAVLAIPESFNLVNPPARDTYPTPSANEESWLVLRRPSDNPGVWMIHCHIQSHLQGGMSMVIQDGIDELPVVPAEYENWTCAAQ</sequence>
<keyword evidence="4" id="KW-0677">Repeat</keyword>
<dbReference type="OrthoDB" id="2121828at2759"/>
<evidence type="ECO:0000256" key="1">
    <source>
        <dbReference type="ARBA" id="ARBA00010609"/>
    </source>
</evidence>
<dbReference type="Pfam" id="PF07732">
    <property type="entry name" value="Cu-oxidase_3"/>
    <property type="match status" value="1"/>
</dbReference>
<evidence type="ECO:0000256" key="3">
    <source>
        <dbReference type="ARBA" id="ARBA00022729"/>
    </source>
</evidence>
<dbReference type="PANTHER" id="PTHR11709">
    <property type="entry name" value="MULTI-COPPER OXIDASE"/>
    <property type="match status" value="1"/>
</dbReference>
<evidence type="ECO:0000256" key="2">
    <source>
        <dbReference type="ARBA" id="ARBA00022723"/>
    </source>
</evidence>
<name>A0A9P8ZUS3_9PEZI</name>
<keyword evidence="3" id="KW-0732">Signal</keyword>
<feature type="domain" description="Plastocyanin-like" evidence="8">
    <location>
        <begin position="183"/>
        <end position="375"/>
    </location>
</feature>
<evidence type="ECO:0000259" key="9">
    <source>
        <dbReference type="Pfam" id="PF07731"/>
    </source>
</evidence>
<gene>
    <name evidence="11" type="ORF">BKA67DRAFT_520193</name>
</gene>
<keyword evidence="12" id="KW-1185">Reference proteome</keyword>
<dbReference type="InterPro" id="IPR011706">
    <property type="entry name" value="Cu-oxidase_C"/>
</dbReference>
<proteinExistence type="inferred from homology"/>
<dbReference type="GO" id="GO:0016491">
    <property type="term" value="F:oxidoreductase activity"/>
    <property type="evidence" value="ECO:0007669"/>
    <property type="project" value="UniProtKB-KW"/>
</dbReference>
<evidence type="ECO:0000259" key="8">
    <source>
        <dbReference type="Pfam" id="PF00394"/>
    </source>
</evidence>
<evidence type="ECO:0000259" key="10">
    <source>
        <dbReference type="Pfam" id="PF07732"/>
    </source>
</evidence>
<keyword evidence="6" id="KW-0186">Copper</keyword>
<dbReference type="GeneID" id="70127050"/>
<dbReference type="PROSITE" id="PS00079">
    <property type="entry name" value="MULTICOPPER_OXIDASE1"/>
    <property type="match status" value="2"/>
</dbReference>